<proteinExistence type="predicted"/>
<evidence type="ECO:0008006" key="3">
    <source>
        <dbReference type="Google" id="ProtNLM"/>
    </source>
</evidence>
<accession>A0ABW1TGR6</accession>
<name>A0ABW1TGR6_9LACO</name>
<evidence type="ECO:0000313" key="2">
    <source>
        <dbReference type="Proteomes" id="UP001596283"/>
    </source>
</evidence>
<dbReference type="EMBL" id="JBHSSI010000036">
    <property type="protein sequence ID" value="MFC6260679.1"/>
    <property type="molecule type" value="Genomic_DNA"/>
</dbReference>
<keyword evidence="2" id="KW-1185">Reference proteome</keyword>
<reference evidence="2" key="1">
    <citation type="journal article" date="2019" name="Int. J. Syst. Evol. Microbiol.">
        <title>The Global Catalogue of Microorganisms (GCM) 10K type strain sequencing project: providing services to taxonomists for standard genome sequencing and annotation.</title>
        <authorList>
            <consortium name="The Broad Institute Genomics Platform"/>
            <consortium name="The Broad Institute Genome Sequencing Center for Infectious Disease"/>
            <person name="Wu L."/>
            <person name="Ma J."/>
        </authorList>
    </citation>
    <scope>NUCLEOTIDE SEQUENCE [LARGE SCALE GENOMIC DNA]</scope>
    <source>
        <strain evidence="2">CCM 8908</strain>
    </source>
</reference>
<organism evidence="1 2">
    <name type="scientific">Levilactobacillus fujinensis</name>
    <dbReference type="NCBI Taxonomy" id="2486024"/>
    <lineage>
        <taxon>Bacteria</taxon>
        <taxon>Bacillati</taxon>
        <taxon>Bacillota</taxon>
        <taxon>Bacilli</taxon>
        <taxon>Lactobacillales</taxon>
        <taxon>Lactobacillaceae</taxon>
        <taxon>Levilactobacillus</taxon>
    </lineage>
</organism>
<gene>
    <name evidence="1" type="ORF">ACFP1C_06905</name>
</gene>
<protein>
    <recommendedName>
        <fullName evidence="3">Type II toxin-antitoxin system RelE/ParE family toxin</fullName>
    </recommendedName>
</protein>
<dbReference type="Proteomes" id="UP001596283">
    <property type="component" value="Unassembled WGS sequence"/>
</dbReference>
<evidence type="ECO:0000313" key="1">
    <source>
        <dbReference type="EMBL" id="MFC6260679.1"/>
    </source>
</evidence>
<comment type="caution">
    <text evidence="1">The sequence shown here is derived from an EMBL/GenBank/DDBJ whole genome shotgun (WGS) entry which is preliminary data.</text>
</comment>
<sequence>MANEIIEFIYTDEFKKQWRALNLTKKQLDDFEMGIVNYHRNLPDNNYGKRFPGSIIKGTGGAYKYRYSDPDSSQGKSGSYRTIYFVAQASQLWFLEI</sequence>